<proteinExistence type="predicted"/>
<gene>
    <name evidence="7" type="ORF">AM231_19780</name>
</gene>
<keyword evidence="5 6" id="KW-0472">Membrane</keyword>
<dbReference type="PANTHER" id="PTHR34857">
    <property type="entry name" value="SLL0384 PROTEIN"/>
    <property type="match status" value="1"/>
</dbReference>
<dbReference type="RefSeq" id="WP_054404166.1">
    <property type="nucleotide sequence ID" value="NZ_LIUT01000003.1"/>
</dbReference>
<evidence type="ECO:0000256" key="4">
    <source>
        <dbReference type="ARBA" id="ARBA00022989"/>
    </source>
</evidence>
<evidence type="ECO:0000256" key="6">
    <source>
        <dbReference type="SAM" id="Phobius"/>
    </source>
</evidence>
<dbReference type="AlphaFoldDB" id="A0A0M1NKJ4"/>
<dbReference type="PANTHER" id="PTHR34857:SF2">
    <property type="entry name" value="SLL0384 PROTEIN"/>
    <property type="match status" value="1"/>
</dbReference>
<dbReference type="InterPro" id="IPR003339">
    <property type="entry name" value="ABC/ECF_trnsptr_transmembrane"/>
</dbReference>
<reference evidence="8" key="1">
    <citation type="submission" date="2015-08" db="EMBL/GenBank/DDBJ databases">
        <title>Genome sequencing project for genomic taxonomy and phylogenomics of Bacillus-like bacteria.</title>
        <authorList>
            <person name="Liu B."/>
            <person name="Wang J."/>
            <person name="Zhu Y."/>
            <person name="Liu G."/>
            <person name="Chen Q."/>
            <person name="Chen Z."/>
            <person name="Lan J."/>
            <person name="Che J."/>
            <person name="Ge C."/>
            <person name="Shi H."/>
            <person name="Pan Z."/>
            <person name="Liu X."/>
        </authorList>
    </citation>
    <scope>NUCLEOTIDE SEQUENCE [LARGE SCALE GENOMIC DNA]</scope>
    <source>
        <strain evidence="8">FJAT-22460</strain>
    </source>
</reference>
<dbReference type="Pfam" id="PF02361">
    <property type="entry name" value="CbiQ"/>
    <property type="match status" value="1"/>
</dbReference>
<evidence type="ECO:0000256" key="3">
    <source>
        <dbReference type="ARBA" id="ARBA00022692"/>
    </source>
</evidence>
<feature type="transmembrane region" description="Helical" evidence="6">
    <location>
        <begin position="114"/>
        <end position="134"/>
    </location>
</feature>
<dbReference type="CDD" id="cd16914">
    <property type="entry name" value="EcfT"/>
    <property type="match status" value="1"/>
</dbReference>
<protein>
    <submittedName>
        <fullName evidence="7">ABC transporter permease</fullName>
    </submittedName>
</protein>
<feature type="transmembrane region" description="Helical" evidence="6">
    <location>
        <begin position="64"/>
        <end position="83"/>
    </location>
</feature>
<feature type="transmembrane region" description="Helical" evidence="6">
    <location>
        <begin position="12"/>
        <end position="33"/>
    </location>
</feature>
<feature type="transmembrane region" description="Helical" evidence="6">
    <location>
        <begin position="237"/>
        <end position="259"/>
    </location>
</feature>
<dbReference type="OrthoDB" id="92887at2"/>
<evidence type="ECO:0000256" key="2">
    <source>
        <dbReference type="ARBA" id="ARBA00022475"/>
    </source>
</evidence>
<accession>A0A0M1NKJ4</accession>
<comment type="caution">
    <text evidence="7">The sequence shown here is derived from an EMBL/GenBank/DDBJ whole genome shotgun (WGS) entry which is preliminary data.</text>
</comment>
<name>A0A0M1NKJ4_9BACL</name>
<dbReference type="PATRIC" id="fig|1705565.3.peg.5918"/>
<dbReference type="EMBL" id="LIUT01000003">
    <property type="protein sequence ID" value="KOR82550.1"/>
    <property type="molecule type" value="Genomic_DNA"/>
</dbReference>
<dbReference type="GO" id="GO:0005886">
    <property type="term" value="C:plasma membrane"/>
    <property type="evidence" value="ECO:0007669"/>
    <property type="project" value="UniProtKB-ARBA"/>
</dbReference>
<comment type="subcellular location">
    <subcellularLocation>
        <location evidence="1">Membrane</location>
        <topology evidence="1">Multi-pass membrane protein</topology>
    </subcellularLocation>
</comment>
<organism evidence="7 8">
    <name type="scientific">Paenibacillus solani</name>
    <dbReference type="NCBI Taxonomy" id="1705565"/>
    <lineage>
        <taxon>Bacteria</taxon>
        <taxon>Bacillati</taxon>
        <taxon>Bacillota</taxon>
        <taxon>Bacilli</taxon>
        <taxon>Bacillales</taxon>
        <taxon>Paenibacillaceae</taxon>
        <taxon>Paenibacillus</taxon>
    </lineage>
</organism>
<keyword evidence="2" id="KW-1003">Cell membrane</keyword>
<evidence type="ECO:0000313" key="7">
    <source>
        <dbReference type="EMBL" id="KOR82550.1"/>
    </source>
</evidence>
<keyword evidence="3 6" id="KW-0812">Transmembrane</keyword>
<keyword evidence="8" id="KW-1185">Reference proteome</keyword>
<evidence type="ECO:0000256" key="1">
    <source>
        <dbReference type="ARBA" id="ARBA00004141"/>
    </source>
</evidence>
<evidence type="ECO:0000313" key="8">
    <source>
        <dbReference type="Proteomes" id="UP000036932"/>
    </source>
</evidence>
<sequence length="268" mass="30550">MNIWNPVRITWLHRANPVVKLGLIIGLFFMTVLTHNLDFVMYQAFVFTVCLLVLSGVKPWKMLLFLIPFLLAFISSSSSMMLFGKGDTIWWEWGLFRVSEESFYRGLHLGFKGIAFASEGLLLVTTTSSVDLFYSLMQKLRLAPKYAYSFMASIRLLPMVWEEYVIRRQALKVRGVLPIRGIRGIVSRAGLYVVPLLAQSIRRAHRVAAAMEAKQFDGDGAKSRTYYYPFRYSRYDLLVIGLLAAAACCAYIAAGYFPWFGIGDVRFD</sequence>
<feature type="transmembrane region" description="Helical" evidence="6">
    <location>
        <begin position="39"/>
        <end position="57"/>
    </location>
</feature>
<dbReference type="Proteomes" id="UP000036932">
    <property type="component" value="Unassembled WGS sequence"/>
</dbReference>
<evidence type="ECO:0000256" key="5">
    <source>
        <dbReference type="ARBA" id="ARBA00023136"/>
    </source>
</evidence>
<dbReference type="InterPro" id="IPR051611">
    <property type="entry name" value="ECF_transporter_component"/>
</dbReference>
<keyword evidence="4 6" id="KW-1133">Transmembrane helix</keyword>